<evidence type="ECO:0000313" key="11">
    <source>
        <dbReference type="EMBL" id="CAD8042801.1"/>
    </source>
</evidence>
<dbReference type="GO" id="GO:0005680">
    <property type="term" value="C:anaphase-promoting complex"/>
    <property type="evidence" value="ECO:0007669"/>
    <property type="project" value="InterPro"/>
</dbReference>
<dbReference type="GO" id="GO:0008270">
    <property type="term" value="F:zinc ion binding"/>
    <property type="evidence" value="ECO:0007669"/>
    <property type="project" value="UniProtKB-KW"/>
</dbReference>
<keyword evidence="6" id="KW-0833">Ubl conjugation pathway</keyword>
<dbReference type="InterPro" id="IPR051031">
    <property type="entry name" value="RING-box_E3_Ubiquitin_Ligase"/>
</dbReference>
<dbReference type="GO" id="GO:0097602">
    <property type="term" value="F:cullin family protein binding"/>
    <property type="evidence" value="ECO:0007669"/>
    <property type="project" value="InterPro"/>
</dbReference>
<dbReference type="GO" id="GO:0051301">
    <property type="term" value="P:cell division"/>
    <property type="evidence" value="ECO:0007669"/>
    <property type="project" value="UniProtKB-KW"/>
</dbReference>
<dbReference type="AlphaFoldDB" id="A0A8S1JM93"/>
<evidence type="ECO:0000256" key="9">
    <source>
        <dbReference type="PROSITE-ProRule" id="PRU00175"/>
    </source>
</evidence>
<dbReference type="PANTHER" id="PTHR11210">
    <property type="entry name" value="RING BOX"/>
    <property type="match status" value="1"/>
</dbReference>
<evidence type="ECO:0000256" key="5">
    <source>
        <dbReference type="ARBA" id="ARBA00022776"/>
    </source>
</evidence>
<evidence type="ECO:0000256" key="1">
    <source>
        <dbReference type="ARBA" id="ARBA00013928"/>
    </source>
</evidence>
<dbReference type="EMBL" id="CAJJDM010000116">
    <property type="protein sequence ID" value="CAD8100851.1"/>
    <property type="molecule type" value="Genomic_DNA"/>
</dbReference>
<gene>
    <name evidence="11" type="ORF">PPRIM_AZ9-3.1.T0040015</name>
    <name evidence="12" type="ORF">PPRIM_AZ9-3.1.T1130131</name>
    <name evidence="13" type="ORF">PPRIM_AZ9-3.1.T2030004</name>
    <name evidence="14" type="ORF">PPRIM_AZ9-3.1.T2030006</name>
    <name evidence="15" type="ORF">PPRIM_AZ9-3.1.T2030010</name>
</gene>
<dbReference type="GO" id="GO:0061630">
    <property type="term" value="F:ubiquitin protein ligase activity"/>
    <property type="evidence" value="ECO:0007669"/>
    <property type="project" value="InterPro"/>
</dbReference>
<dbReference type="InterPro" id="IPR001841">
    <property type="entry name" value="Znf_RING"/>
</dbReference>
<dbReference type="EMBL" id="CAJJDM010000212">
    <property type="protein sequence ID" value="CAD8117541.1"/>
    <property type="molecule type" value="Genomic_DNA"/>
</dbReference>
<organism evidence="11 16">
    <name type="scientific">Paramecium primaurelia</name>
    <dbReference type="NCBI Taxonomy" id="5886"/>
    <lineage>
        <taxon>Eukaryota</taxon>
        <taxon>Sar</taxon>
        <taxon>Alveolata</taxon>
        <taxon>Ciliophora</taxon>
        <taxon>Intramacronucleata</taxon>
        <taxon>Oligohymenophorea</taxon>
        <taxon>Peniculida</taxon>
        <taxon>Parameciidae</taxon>
        <taxon>Paramecium</taxon>
    </lineage>
</organism>
<evidence type="ECO:0000259" key="10">
    <source>
        <dbReference type="PROSITE" id="PS50089"/>
    </source>
</evidence>
<dbReference type="OMA" id="QWRWDTG"/>
<dbReference type="PROSITE" id="PS50089">
    <property type="entry name" value="ZF_RING_2"/>
    <property type="match status" value="1"/>
</dbReference>
<keyword evidence="2" id="KW-0132">Cell division</keyword>
<evidence type="ECO:0000313" key="15">
    <source>
        <dbReference type="EMBL" id="CAD8117553.1"/>
    </source>
</evidence>
<dbReference type="Pfam" id="PF12861">
    <property type="entry name" value="zf-ANAPC11"/>
    <property type="match status" value="1"/>
</dbReference>
<dbReference type="Proteomes" id="UP000688137">
    <property type="component" value="Unassembled WGS sequence"/>
</dbReference>
<evidence type="ECO:0000313" key="16">
    <source>
        <dbReference type="Proteomes" id="UP000688137"/>
    </source>
</evidence>
<feature type="domain" description="RING-type" evidence="10">
    <location>
        <begin position="23"/>
        <end position="74"/>
    </location>
</feature>
<dbReference type="InterPro" id="IPR013083">
    <property type="entry name" value="Znf_RING/FYVE/PHD"/>
</dbReference>
<evidence type="ECO:0000256" key="4">
    <source>
        <dbReference type="ARBA" id="ARBA00022771"/>
    </source>
</evidence>
<protein>
    <recommendedName>
        <fullName evidence="1">Anaphase-promoting complex subunit 11</fullName>
    </recommendedName>
</protein>
<evidence type="ECO:0000256" key="3">
    <source>
        <dbReference type="ARBA" id="ARBA00022723"/>
    </source>
</evidence>
<evidence type="ECO:0000256" key="2">
    <source>
        <dbReference type="ARBA" id="ARBA00022618"/>
    </source>
</evidence>
<keyword evidence="3" id="KW-0479">Metal-binding</keyword>
<proteinExistence type="predicted"/>
<dbReference type="SUPFAM" id="SSF57850">
    <property type="entry name" value="RING/U-box"/>
    <property type="match status" value="1"/>
</dbReference>
<dbReference type="InterPro" id="IPR024991">
    <property type="entry name" value="RING-H2_APC11"/>
</dbReference>
<evidence type="ECO:0000313" key="13">
    <source>
        <dbReference type="EMBL" id="CAD8117541.1"/>
    </source>
</evidence>
<dbReference type="EMBL" id="CAJJDM010000001">
    <property type="protein sequence ID" value="CAD8042801.1"/>
    <property type="molecule type" value="Genomic_DNA"/>
</dbReference>
<reference evidence="11" key="1">
    <citation type="submission" date="2021-01" db="EMBL/GenBank/DDBJ databases">
        <authorList>
            <consortium name="Genoscope - CEA"/>
            <person name="William W."/>
        </authorList>
    </citation>
    <scope>NUCLEOTIDE SEQUENCE</scope>
</reference>
<evidence type="ECO:0000256" key="7">
    <source>
        <dbReference type="ARBA" id="ARBA00022833"/>
    </source>
</evidence>
<dbReference type="EMBL" id="CAJJDM010000212">
    <property type="protein sequence ID" value="CAD8117553.1"/>
    <property type="molecule type" value="Genomic_DNA"/>
</dbReference>
<accession>A0A8S1JM93</accession>
<evidence type="ECO:0000256" key="6">
    <source>
        <dbReference type="ARBA" id="ARBA00022786"/>
    </source>
</evidence>
<evidence type="ECO:0000256" key="8">
    <source>
        <dbReference type="ARBA" id="ARBA00023306"/>
    </source>
</evidence>
<name>A0A8S1JM93_PARPR</name>
<comment type="caution">
    <text evidence="11">The sequence shown here is derived from an EMBL/GenBank/DDBJ whole genome shotgun (WGS) entry which is preliminary data.</text>
</comment>
<sequence>MKVKIKEWNAVASWIWSLDTDRCTICQLAFEQPCPRCKLPGDECPPVTGACNHHFHLHCIVRWTEEQDYCPLDRQKWKVKN</sequence>
<evidence type="ECO:0000313" key="14">
    <source>
        <dbReference type="EMBL" id="CAD8117545.1"/>
    </source>
</evidence>
<keyword evidence="7" id="KW-0862">Zinc</keyword>
<evidence type="ECO:0000313" key="12">
    <source>
        <dbReference type="EMBL" id="CAD8100851.1"/>
    </source>
</evidence>
<dbReference type="Gene3D" id="3.30.40.10">
    <property type="entry name" value="Zinc/RING finger domain, C3HC4 (zinc finger)"/>
    <property type="match status" value="1"/>
</dbReference>
<keyword evidence="16" id="KW-1185">Reference proteome</keyword>
<dbReference type="GO" id="GO:0031145">
    <property type="term" value="P:anaphase-promoting complex-dependent catabolic process"/>
    <property type="evidence" value="ECO:0007669"/>
    <property type="project" value="InterPro"/>
</dbReference>
<dbReference type="EMBL" id="CAJJDM010000212">
    <property type="protein sequence ID" value="CAD8117545.1"/>
    <property type="molecule type" value="Genomic_DNA"/>
</dbReference>
<keyword evidence="4 9" id="KW-0863">Zinc-finger</keyword>
<keyword evidence="8" id="KW-0131">Cell cycle</keyword>
<keyword evidence="5" id="KW-0498">Mitosis</keyword>